<gene>
    <name evidence="1" type="ORF">MDV094.5</name>
</gene>
<dbReference type="EMBL" id="DQ530348">
    <property type="protein sequence ID" value="ABF72365.1"/>
    <property type="molecule type" value="Genomic_DNA"/>
</dbReference>
<name>Q19B22_9ALPH</name>
<proteinExistence type="predicted"/>
<dbReference type="Proteomes" id="UP000149312">
    <property type="component" value="Segment"/>
</dbReference>
<evidence type="ECO:0000313" key="1">
    <source>
        <dbReference type="EMBL" id="ABF72365.1"/>
    </source>
</evidence>
<reference evidence="1 2" key="1">
    <citation type="journal article" date="2007" name="J. Gen. Virol.">
        <title>Comparative full-length sequence analysis of oncogenic and vaccine (Rispens) strains of Marek's disease virus.</title>
        <authorList>
            <person name="Spatz S.J."/>
            <person name="Petherbridge L."/>
            <person name="Zhao Y."/>
            <person name="Nair V."/>
        </authorList>
    </citation>
    <scope>NUCLEOTIDE SEQUENCE [LARGE SCALE GENOMIC DNA]</scope>
    <source>
        <strain evidence="1">CVI988</strain>
    </source>
</reference>
<accession>Q19B22</accession>
<organism evidence="1 2">
    <name type="scientific">Gallid alphaherpesvirus 2</name>
    <dbReference type="NCBI Taxonomy" id="10390"/>
    <lineage>
        <taxon>Viruses</taxon>
        <taxon>Duplodnaviria</taxon>
        <taxon>Heunggongvirae</taxon>
        <taxon>Peploviricota</taxon>
        <taxon>Herviviricetes</taxon>
        <taxon>Herpesvirales</taxon>
        <taxon>Orthoherpesviridae</taxon>
        <taxon>Alphaherpesvirinae</taxon>
        <taxon>Mardivirus</taxon>
        <taxon>Mardivirus gallidalpha2</taxon>
    </lineage>
</organism>
<protein>
    <submittedName>
        <fullName evidence="1">Uncharacterized protein</fullName>
    </submittedName>
</protein>
<evidence type="ECO:0000313" key="2">
    <source>
        <dbReference type="Proteomes" id="UP000149312"/>
    </source>
</evidence>
<sequence>MLLVVADVILTSSYLSSSGDLKYESLKLLGKFETCCIDVSTTIGRCLPPFRSSHCFTFSSWALGVPVRTMSNSRVVPLTKKLNGLHSLLSFIPRLEKLHVPLTVSNMSLEMGSPLIIIKRVYNPLSSRLGAAIINFNSSRSI</sequence>